<evidence type="ECO:0000256" key="2">
    <source>
        <dbReference type="ARBA" id="ARBA00023054"/>
    </source>
</evidence>
<reference evidence="4 5" key="1">
    <citation type="journal article" date="2021" name="Genome Biol.">
        <title>AFLAP: assembly-free linkage analysis pipeline using k-mers from genome sequencing data.</title>
        <authorList>
            <person name="Fletcher K."/>
            <person name="Zhang L."/>
            <person name="Gil J."/>
            <person name="Han R."/>
            <person name="Cavanaugh K."/>
            <person name="Michelmore R."/>
        </authorList>
    </citation>
    <scope>NUCLEOTIDE SEQUENCE [LARGE SCALE GENOMIC DNA]</scope>
    <source>
        <strain evidence="4 5">SF5</strain>
    </source>
</reference>
<keyword evidence="5" id="KW-1185">Reference proteome</keyword>
<proteinExistence type="inferred from homology"/>
<dbReference type="OrthoDB" id="2129069at2759"/>
<dbReference type="GO" id="GO:0005739">
    <property type="term" value="C:mitochondrion"/>
    <property type="evidence" value="ECO:0007669"/>
    <property type="project" value="TreeGrafter"/>
</dbReference>
<comment type="similarity">
    <text evidence="1">Belongs to the OPA3 family.</text>
</comment>
<dbReference type="PANTHER" id="PTHR12499:SF0">
    <property type="entry name" value="OPTIC ATROPHY 3 PROTEIN"/>
    <property type="match status" value="1"/>
</dbReference>
<dbReference type="EMBL" id="SHOA02000004">
    <property type="protein sequence ID" value="TDH71236.1"/>
    <property type="molecule type" value="Genomic_DNA"/>
</dbReference>
<evidence type="ECO:0000256" key="3">
    <source>
        <dbReference type="SAM" id="Coils"/>
    </source>
</evidence>
<dbReference type="AlphaFoldDB" id="A0A976IGR8"/>
<evidence type="ECO:0000256" key="1">
    <source>
        <dbReference type="ARBA" id="ARBA00007584"/>
    </source>
</evidence>
<sequence>MLPMIKLGGLVARTLTKPMARVVKSRSKVHPLLRVICEKLGQQQHRLSIKLHMGFRGIANYNIKPLSSDQAVEQGADLMGELLIFSVALGVASFEYSRSAANARNKEATHKELQLQEEREMETRFARLESQVVKLEKRLTELARIKDSEMGTRLELVVAETERQNKIKTIAHHTSSGASNIKRGAQQSDQNVHVGIDIDENLAAKITSSAAKLWTSTSNALARLFK</sequence>
<evidence type="ECO:0000313" key="4">
    <source>
        <dbReference type="EMBL" id="TDH71236.1"/>
    </source>
</evidence>
<dbReference type="InterPro" id="IPR010754">
    <property type="entry name" value="OPA3-like"/>
</dbReference>
<dbReference type="PANTHER" id="PTHR12499">
    <property type="entry name" value="OPTIC ATROPHY 3 PROTEIN OPA3"/>
    <property type="match status" value="1"/>
</dbReference>
<evidence type="ECO:0000313" key="5">
    <source>
        <dbReference type="Proteomes" id="UP000294530"/>
    </source>
</evidence>
<gene>
    <name evidence="4" type="ORF">CCR75_008249</name>
</gene>
<protein>
    <recommendedName>
        <fullName evidence="6">OPA3-like protein</fullName>
    </recommendedName>
</protein>
<keyword evidence="2 3" id="KW-0175">Coiled coil</keyword>
<dbReference type="GO" id="GO:0019216">
    <property type="term" value="P:regulation of lipid metabolic process"/>
    <property type="evidence" value="ECO:0007669"/>
    <property type="project" value="TreeGrafter"/>
</dbReference>
<name>A0A976IGR8_BRELC</name>
<dbReference type="RefSeq" id="XP_067820735.1">
    <property type="nucleotide sequence ID" value="XM_067966303.1"/>
</dbReference>
<dbReference type="GeneID" id="94351974"/>
<dbReference type="Proteomes" id="UP000294530">
    <property type="component" value="Unassembled WGS sequence"/>
</dbReference>
<feature type="coiled-coil region" evidence="3">
    <location>
        <begin position="118"/>
        <end position="145"/>
    </location>
</feature>
<evidence type="ECO:0008006" key="6">
    <source>
        <dbReference type="Google" id="ProtNLM"/>
    </source>
</evidence>
<organism evidence="4 5">
    <name type="scientific">Bremia lactucae</name>
    <name type="common">Lettuce downy mildew</name>
    <dbReference type="NCBI Taxonomy" id="4779"/>
    <lineage>
        <taxon>Eukaryota</taxon>
        <taxon>Sar</taxon>
        <taxon>Stramenopiles</taxon>
        <taxon>Oomycota</taxon>
        <taxon>Peronosporomycetes</taxon>
        <taxon>Peronosporales</taxon>
        <taxon>Peronosporaceae</taxon>
        <taxon>Bremia</taxon>
    </lineage>
</organism>
<accession>A0A976IGR8</accession>
<comment type="caution">
    <text evidence="4">The sequence shown here is derived from an EMBL/GenBank/DDBJ whole genome shotgun (WGS) entry which is preliminary data.</text>
</comment>
<dbReference type="Pfam" id="PF07047">
    <property type="entry name" value="OPA3"/>
    <property type="match status" value="1"/>
</dbReference>
<dbReference type="KEGG" id="blac:94351974"/>